<protein>
    <submittedName>
        <fullName evidence="1">Uncharacterized protein</fullName>
    </submittedName>
</protein>
<dbReference type="Proteomes" id="UP000219799">
    <property type="component" value="Chromosome 13"/>
</dbReference>
<accession>A0A1C3KEX4</accession>
<gene>
    <name evidence="1" type="primary">PmlGA01_130022300</name>
    <name evidence="1" type="ORF">PMLGA01_130022300</name>
</gene>
<name>A0A1C3KEX4_PLAMA</name>
<evidence type="ECO:0000313" key="2">
    <source>
        <dbReference type="Proteomes" id="UP000219799"/>
    </source>
</evidence>
<sequence length="111" mass="13148">MYEVCWAHFIFQLKTSLKGTQNYSNNSYNSYSNNSYNSYNNNSYNSYSNNSYNSYNNNYYYNNYKYRHIVRTLSTDEAQMGTPLHNFALKKKKSTGNYSGDMIVYNRSTTQ</sequence>
<dbReference type="EMBL" id="LT594501">
    <property type="protein sequence ID" value="SBT72176.1"/>
    <property type="molecule type" value="Genomic_DNA"/>
</dbReference>
<dbReference type="AlphaFoldDB" id="A0A1C3KEX4"/>
<proteinExistence type="predicted"/>
<evidence type="ECO:0000313" key="1">
    <source>
        <dbReference type="EMBL" id="SBT72176.1"/>
    </source>
</evidence>
<organism evidence="1 2">
    <name type="scientific">Plasmodium malariae</name>
    <dbReference type="NCBI Taxonomy" id="5858"/>
    <lineage>
        <taxon>Eukaryota</taxon>
        <taxon>Sar</taxon>
        <taxon>Alveolata</taxon>
        <taxon>Apicomplexa</taxon>
        <taxon>Aconoidasida</taxon>
        <taxon>Haemosporida</taxon>
        <taxon>Plasmodiidae</taxon>
        <taxon>Plasmodium</taxon>
        <taxon>Plasmodium (Plasmodium)</taxon>
    </lineage>
</organism>
<reference evidence="1 2" key="1">
    <citation type="submission" date="2016-06" db="EMBL/GenBank/DDBJ databases">
        <authorList>
            <consortium name="Pathogen Informatics"/>
        </authorList>
    </citation>
    <scope>NUCLEOTIDE SEQUENCE [LARGE SCALE GENOMIC DNA]</scope>
    <source>
        <strain evidence="1">PmlGA01</strain>
    </source>
</reference>